<dbReference type="Proteomes" id="UP000215453">
    <property type="component" value="Chromosome 20"/>
</dbReference>
<organism evidence="2 3">
    <name type="scientific">Zymoseptoria tritici ST99CH_1A5</name>
    <dbReference type="NCBI Taxonomy" id="1276529"/>
    <lineage>
        <taxon>Eukaryota</taxon>
        <taxon>Fungi</taxon>
        <taxon>Dikarya</taxon>
        <taxon>Ascomycota</taxon>
        <taxon>Pezizomycotina</taxon>
        <taxon>Dothideomycetes</taxon>
        <taxon>Dothideomycetidae</taxon>
        <taxon>Mycosphaerellales</taxon>
        <taxon>Mycosphaerellaceae</taxon>
        <taxon>Zymoseptoria</taxon>
    </lineage>
</organism>
<protein>
    <submittedName>
        <fullName evidence="2">Uncharacterized protein</fullName>
    </submittedName>
</protein>
<sequence>MFDWIQLRFQSGVLLQTAYANDFLRQKLRSTGQGRLHMAFETQVQTLMSQLAGHVQAGDAELYRAALNRTLRELARLCVFRYCNCLLSTLSTPVKRLGNMPRLPYINDPDEVSPQERIGLEGLSYDLIDRATGRDPWVSPIRDGGGQATGTGGFSAWPNTWEIRIQLLFDWDDGFPRTWDNRPWRVWTRYCYDALKTIPGNSPYTGRPVSPRIAEKWRTNFALYATRYLRVLPLYESGKLYQTCQLPAFTQPPAPARPRPSSDNDSPPPRTRRPVVYETSIRWIAAFPSNLEQAHEEGKTPKWEALRTWRKDPNRDEPRYDGWHIARQYRAHPEYFSGANLDLGSPVNEAARAMARGTEGSEGGSSDEADE</sequence>
<gene>
    <name evidence="2" type="ORF">ZT1A5_G12041</name>
</gene>
<dbReference type="EMBL" id="LT882695">
    <property type="protein sequence ID" value="SMY30587.1"/>
    <property type="molecule type" value="Genomic_DNA"/>
</dbReference>
<reference evidence="2 3" key="1">
    <citation type="submission" date="2016-10" db="EMBL/GenBank/DDBJ databases">
        <authorList>
            <person name="Varghese N."/>
        </authorList>
    </citation>
    <scope>NUCLEOTIDE SEQUENCE [LARGE SCALE GENOMIC DNA]</scope>
</reference>
<dbReference type="AlphaFoldDB" id="A0A1Y6M1R6"/>
<name>A0A1Y6M1R6_ZYMTR</name>
<accession>A0A1Y6M1R6</accession>
<evidence type="ECO:0000313" key="2">
    <source>
        <dbReference type="EMBL" id="SMY30587.1"/>
    </source>
</evidence>
<evidence type="ECO:0000256" key="1">
    <source>
        <dbReference type="SAM" id="MobiDB-lite"/>
    </source>
</evidence>
<feature type="region of interest" description="Disordered" evidence="1">
    <location>
        <begin position="249"/>
        <end position="273"/>
    </location>
</feature>
<proteinExistence type="predicted"/>
<evidence type="ECO:0000313" key="3">
    <source>
        <dbReference type="Proteomes" id="UP000215453"/>
    </source>
</evidence>